<evidence type="ECO:0000256" key="5">
    <source>
        <dbReference type="ARBA" id="ARBA00022842"/>
    </source>
</evidence>
<proteinExistence type="inferred from homology"/>
<evidence type="ECO:0000256" key="2">
    <source>
        <dbReference type="ARBA" id="ARBA00010231"/>
    </source>
</evidence>
<dbReference type="PANTHER" id="PTHR43771:SF1">
    <property type="entry name" value="PHOSPHOMANNOMUTASE"/>
    <property type="match status" value="1"/>
</dbReference>
<dbReference type="GO" id="GO:0016868">
    <property type="term" value="F:intramolecular phosphotransferase activity"/>
    <property type="evidence" value="ECO:0007669"/>
    <property type="project" value="InterPro"/>
</dbReference>
<dbReference type="AlphaFoldDB" id="A0A1F4TR54"/>
<dbReference type="PANTHER" id="PTHR43771">
    <property type="entry name" value="PHOSPHOMANNOMUTASE"/>
    <property type="match status" value="1"/>
</dbReference>
<dbReference type="InterPro" id="IPR005844">
    <property type="entry name" value="A-D-PHexomutase_a/b/a-I"/>
</dbReference>
<keyword evidence="3" id="KW-0597">Phosphoprotein</keyword>
<sequence>MTVQGLGKRFDPSLCGGYDMRGKAMEYVDKISGQKKKPNLTPEIARHIGRALGSRLNVGSTVFIGRDGRLTSPELMEALIEGYLEMGINVDANKDTIPTGATNWIGIQKKYVGVVQISGSHNPAPDNGLKISEHGQALYADRLKEIIPAIQEGSYRTGAQRGVLKLVDVRPGYYGMLETHFVELSTPRHIIFDAGNGIGGEFLPILAGKVATAGGSVTPINYLADGAYPAYGMADPSKPLCVNPVRDMVLAQNIDIIAIALSMSAREKAELISQVIGNNRDMGIPIMEKLISRLDQDTKKMLTIAVILDGDADRCGFVDEAGAPVAPEKMAAIFYLQYLRNLQKGVFPSNVGNFMALDVRSSTATVEMVADNNGNGWFTQAGYPAHRLWARSIIEAIGKTTITQMSAEASGHFFFPTAMYGARGGTHNHAQSSLIDDGIFATLQFLSFLDAQAKTTTLHDFMGIVPSKPVSEELRIESTSHDKKWEIAQYLIDTVPVRYADELRPLGRGVIEHEGLRIQDPKEGLILVDGVRPQFRDGSMFMGRPSNTSFMITGKVQADDMPTLIKRTSQLRDLLEPYRNDIDMTEIQGEIARQKTLLGSLT</sequence>
<evidence type="ECO:0000256" key="6">
    <source>
        <dbReference type="ARBA" id="ARBA00023235"/>
    </source>
</evidence>
<comment type="cofactor">
    <cofactor evidence="1">
        <name>Mg(2+)</name>
        <dbReference type="ChEBI" id="CHEBI:18420"/>
    </cofactor>
</comment>
<gene>
    <name evidence="8" type="ORF">A2462_02120</name>
</gene>
<dbReference type="GO" id="GO:0046872">
    <property type="term" value="F:metal ion binding"/>
    <property type="evidence" value="ECO:0007669"/>
    <property type="project" value="UniProtKB-KW"/>
</dbReference>
<comment type="similarity">
    <text evidence="2">Belongs to the phosphohexose mutase family.</text>
</comment>
<accession>A0A1F4TR54</accession>
<comment type="caution">
    <text evidence="8">The sequence shown here is derived from an EMBL/GenBank/DDBJ whole genome shotgun (WGS) entry which is preliminary data.</text>
</comment>
<dbReference type="InterPro" id="IPR016055">
    <property type="entry name" value="A-D-PHexomutase_a/b/a-I/II/III"/>
</dbReference>
<dbReference type="SUPFAM" id="SSF53738">
    <property type="entry name" value="Phosphoglucomutase, first 3 domains"/>
    <property type="match status" value="2"/>
</dbReference>
<keyword evidence="5" id="KW-0460">Magnesium</keyword>
<evidence type="ECO:0000256" key="1">
    <source>
        <dbReference type="ARBA" id="ARBA00001946"/>
    </source>
</evidence>
<reference evidence="8 9" key="1">
    <citation type="journal article" date="2016" name="Nat. Commun.">
        <title>Thousands of microbial genomes shed light on interconnected biogeochemical processes in an aquifer system.</title>
        <authorList>
            <person name="Anantharaman K."/>
            <person name="Brown C.T."/>
            <person name="Hug L.A."/>
            <person name="Sharon I."/>
            <person name="Castelle C.J."/>
            <person name="Probst A.J."/>
            <person name="Thomas B.C."/>
            <person name="Singh A."/>
            <person name="Wilkins M.J."/>
            <person name="Karaoz U."/>
            <person name="Brodie E.L."/>
            <person name="Williams K.H."/>
            <person name="Hubbard S.S."/>
            <person name="Banfield J.F."/>
        </authorList>
    </citation>
    <scope>NUCLEOTIDE SEQUENCE [LARGE SCALE GENOMIC DNA]</scope>
</reference>
<keyword evidence="4" id="KW-0479">Metal-binding</keyword>
<organism evidence="8 9">
    <name type="scientific">candidate division WOR-1 bacterium RIFOXYC2_FULL_41_25</name>
    <dbReference type="NCBI Taxonomy" id="1802586"/>
    <lineage>
        <taxon>Bacteria</taxon>
        <taxon>Bacillati</taxon>
        <taxon>Saganbacteria</taxon>
    </lineage>
</organism>
<name>A0A1F4TR54_UNCSA</name>
<feature type="domain" description="Alpha-D-phosphohexomutase alpha/beta/alpha" evidence="7">
    <location>
        <begin position="30"/>
        <end position="153"/>
    </location>
</feature>
<dbReference type="Gene3D" id="3.40.120.10">
    <property type="entry name" value="Alpha-D-Glucose-1,6-Bisphosphate, subunit A, domain 3"/>
    <property type="match status" value="2"/>
</dbReference>
<evidence type="ECO:0000256" key="3">
    <source>
        <dbReference type="ARBA" id="ARBA00022553"/>
    </source>
</evidence>
<protein>
    <recommendedName>
        <fullName evidence="7">Alpha-D-phosphohexomutase alpha/beta/alpha domain-containing protein</fullName>
    </recommendedName>
</protein>
<dbReference type="Pfam" id="PF02878">
    <property type="entry name" value="PGM_PMM_I"/>
    <property type="match status" value="1"/>
</dbReference>
<evidence type="ECO:0000313" key="8">
    <source>
        <dbReference type="EMBL" id="OGC35171.1"/>
    </source>
</evidence>
<evidence type="ECO:0000256" key="4">
    <source>
        <dbReference type="ARBA" id="ARBA00022723"/>
    </source>
</evidence>
<keyword evidence="6" id="KW-0413">Isomerase</keyword>
<dbReference type="EMBL" id="MEUI01000007">
    <property type="protein sequence ID" value="OGC35171.1"/>
    <property type="molecule type" value="Genomic_DNA"/>
</dbReference>
<dbReference type="GO" id="GO:0005975">
    <property type="term" value="P:carbohydrate metabolic process"/>
    <property type="evidence" value="ECO:0007669"/>
    <property type="project" value="InterPro"/>
</dbReference>
<dbReference type="Proteomes" id="UP000177309">
    <property type="component" value="Unassembled WGS sequence"/>
</dbReference>
<evidence type="ECO:0000313" key="9">
    <source>
        <dbReference type="Proteomes" id="UP000177309"/>
    </source>
</evidence>
<evidence type="ECO:0000259" key="7">
    <source>
        <dbReference type="Pfam" id="PF02878"/>
    </source>
</evidence>